<dbReference type="InterPro" id="IPR041577">
    <property type="entry name" value="RT_RNaseH_2"/>
</dbReference>
<dbReference type="InterPro" id="IPR043502">
    <property type="entry name" value="DNA/RNA_pol_sf"/>
</dbReference>
<name>A0A438CEY2_VITVI</name>
<dbReference type="EMBL" id="QGNW01002269">
    <property type="protein sequence ID" value="RVW21773.1"/>
    <property type="molecule type" value="Genomic_DNA"/>
</dbReference>
<evidence type="ECO:0000313" key="3">
    <source>
        <dbReference type="Proteomes" id="UP000288805"/>
    </source>
</evidence>
<sequence length="131" mass="15195">MFRLMRAYNMKLNPAKYTFLGFMVAQRGIEVNLAQIKAVLETLVPNRKKELQHLTGCLAACGPKYGKQLYMYLAVFDYVVGAILFRDIQDKDQKFIYYVSKAMVDVETQYSRMEQTDLALKSAAQKLRPYF</sequence>
<evidence type="ECO:0000259" key="1">
    <source>
        <dbReference type="Pfam" id="PF17919"/>
    </source>
</evidence>
<accession>A0A438CEY2</accession>
<protein>
    <recommendedName>
        <fullName evidence="1">Reverse transcriptase/retrotransposon-derived protein RNase H-like domain-containing protein</fullName>
    </recommendedName>
</protein>
<evidence type="ECO:0000313" key="2">
    <source>
        <dbReference type="EMBL" id="RVW21773.1"/>
    </source>
</evidence>
<gene>
    <name evidence="2" type="ORF">CK203_114433</name>
</gene>
<dbReference type="SUPFAM" id="SSF56672">
    <property type="entry name" value="DNA/RNA polymerases"/>
    <property type="match status" value="1"/>
</dbReference>
<comment type="caution">
    <text evidence="2">The sequence shown here is derived from an EMBL/GenBank/DDBJ whole genome shotgun (WGS) entry which is preliminary data.</text>
</comment>
<feature type="domain" description="Reverse transcriptase/retrotransposon-derived protein RNase H-like" evidence="1">
    <location>
        <begin position="63"/>
        <end position="131"/>
    </location>
</feature>
<organism evidence="2 3">
    <name type="scientific">Vitis vinifera</name>
    <name type="common">Grape</name>
    <dbReference type="NCBI Taxonomy" id="29760"/>
    <lineage>
        <taxon>Eukaryota</taxon>
        <taxon>Viridiplantae</taxon>
        <taxon>Streptophyta</taxon>
        <taxon>Embryophyta</taxon>
        <taxon>Tracheophyta</taxon>
        <taxon>Spermatophyta</taxon>
        <taxon>Magnoliopsida</taxon>
        <taxon>eudicotyledons</taxon>
        <taxon>Gunneridae</taxon>
        <taxon>Pentapetalae</taxon>
        <taxon>rosids</taxon>
        <taxon>Vitales</taxon>
        <taxon>Vitaceae</taxon>
        <taxon>Viteae</taxon>
        <taxon>Vitis</taxon>
    </lineage>
</organism>
<dbReference type="PANTHER" id="PTHR48475">
    <property type="entry name" value="RIBONUCLEASE H"/>
    <property type="match status" value="1"/>
</dbReference>
<reference evidence="2 3" key="1">
    <citation type="journal article" date="2018" name="PLoS Genet.">
        <title>Population sequencing reveals clonal diversity and ancestral inbreeding in the grapevine cultivar Chardonnay.</title>
        <authorList>
            <person name="Roach M.J."/>
            <person name="Johnson D.L."/>
            <person name="Bohlmann J."/>
            <person name="van Vuuren H.J."/>
            <person name="Jones S.J."/>
            <person name="Pretorius I.S."/>
            <person name="Schmidt S.A."/>
            <person name="Borneman A.R."/>
        </authorList>
    </citation>
    <scope>NUCLEOTIDE SEQUENCE [LARGE SCALE GENOMIC DNA]</scope>
    <source>
        <strain evidence="3">cv. Chardonnay</strain>
        <tissue evidence="2">Leaf</tissue>
    </source>
</reference>
<dbReference type="Proteomes" id="UP000288805">
    <property type="component" value="Unassembled WGS sequence"/>
</dbReference>
<dbReference type="Pfam" id="PF17919">
    <property type="entry name" value="RT_RNaseH_2"/>
    <property type="match status" value="1"/>
</dbReference>
<dbReference type="PANTHER" id="PTHR48475:SF2">
    <property type="entry name" value="RIBONUCLEASE H"/>
    <property type="match status" value="1"/>
</dbReference>
<proteinExistence type="predicted"/>
<dbReference type="AlphaFoldDB" id="A0A438CEY2"/>